<comment type="caution">
    <text evidence="2">The sequence shown here is derived from an EMBL/GenBank/DDBJ whole genome shotgun (WGS) entry which is preliminary data.</text>
</comment>
<feature type="region of interest" description="Disordered" evidence="1">
    <location>
        <begin position="97"/>
        <end position="116"/>
    </location>
</feature>
<proteinExistence type="predicted"/>
<gene>
    <name evidence="2" type="ORF">BP5553_06674</name>
</gene>
<protein>
    <submittedName>
        <fullName evidence="2">Uncharacterized protein</fullName>
    </submittedName>
</protein>
<organism evidence="2 3">
    <name type="scientific">Venustampulla echinocandica</name>
    <dbReference type="NCBI Taxonomy" id="2656787"/>
    <lineage>
        <taxon>Eukaryota</taxon>
        <taxon>Fungi</taxon>
        <taxon>Dikarya</taxon>
        <taxon>Ascomycota</taxon>
        <taxon>Pezizomycotina</taxon>
        <taxon>Leotiomycetes</taxon>
        <taxon>Helotiales</taxon>
        <taxon>Pleuroascaceae</taxon>
        <taxon>Venustampulla</taxon>
    </lineage>
</organism>
<dbReference type="AlphaFoldDB" id="A0A370TKL1"/>
<name>A0A370TKL1_9HELO</name>
<sequence length="116" mass="12600">MGVTERPSNVLGPMNSGKFQIREPKKAHPNLLELEGDTHGFNGDISSLKKGDDIPAPGPYIYEHTDGSVNDDQICPRFWRELCPDDAVPKVAPISSPVCSQPPHPPAKARAFSALK</sequence>
<dbReference type="RefSeq" id="XP_031868718.1">
    <property type="nucleotide sequence ID" value="XM_032015297.1"/>
</dbReference>
<dbReference type="GeneID" id="43599523"/>
<dbReference type="Proteomes" id="UP000254866">
    <property type="component" value="Unassembled WGS sequence"/>
</dbReference>
<accession>A0A370TKL1</accession>
<evidence type="ECO:0000313" key="2">
    <source>
        <dbReference type="EMBL" id="RDL36062.1"/>
    </source>
</evidence>
<evidence type="ECO:0000313" key="3">
    <source>
        <dbReference type="Proteomes" id="UP000254866"/>
    </source>
</evidence>
<dbReference type="EMBL" id="NPIC01000005">
    <property type="protein sequence ID" value="RDL36062.1"/>
    <property type="molecule type" value="Genomic_DNA"/>
</dbReference>
<evidence type="ECO:0000256" key="1">
    <source>
        <dbReference type="SAM" id="MobiDB-lite"/>
    </source>
</evidence>
<keyword evidence="3" id="KW-1185">Reference proteome</keyword>
<reference evidence="2 3" key="1">
    <citation type="journal article" date="2018" name="IMA Fungus">
        <title>IMA Genome-F 9: Draft genome sequence of Annulohypoxylon stygium, Aspergillus mulundensis, Berkeleyomyces basicola (syn. Thielaviopsis basicola), Ceratocystis smalleyi, two Cercospora beticola strains, Coleophoma cylindrospora, Fusarium fracticaudum, Phialophora cf. hyalina, and Morchella septimelata.</title>
        <authorList>
            <person name="Wingfield B.D."/>
            <person name="Bills G.F."/>
            <person name="Dong Y."/>
            <person name="Huang W."/>
            <person name="Nel W.J."/>
            <person name="Swalarsk-Parry B.S."/>
            <person name="Vaghefi N."/>
            <person name="Wilken P.M."/>
            <person name="An Z."/>
            <person name="de Beer Z.W."/>
            <person name="De Vos L."/>
            <person name="Chen L."/>
            <person name="Duong T.A."/>
            <person name="Gao Y."/>
            <person name="Hammerbacher A."/>
            <person name="Kikkert J.R."/>
            <person name="Li Y."/>
            <person name="Li H."/>
            <person name="Li K."/>
            <person name="Li Q."/>
            <person name="Liu X."/>
            <person name="Ma X."/>
            <person name="Naidoo K."/>
            <person name="Pethybridge S.J."/>
            <person name="Sun J."/>
            <person name="Steenkamp E.T."/>
            <person name="van der Nest M.A."/>
            <person name="van Wyk S."/>
            <person name="Wingfield M.J."/>
            <person name="Xiong C."/>
            <person name="Yue Q."/>
            <person name="Zhang X."/>
        </authorList>
    </citation>
    <scope>NUCLEOTIDE SEQUENCE [LARGE SCALE GENOMIC DNA]</scope>
    <source>
        <strain evidence="2 3">BP 5553</strain>
    </source>
</reference>